<dbReference type="EMBL" id="CWGJ01000001">
    <property type="protein sequence ID" value="CRX37436.1"/>
    <property type="molecule type" value="Genomic_DNA"/>
</dbReference>
<name>A0A0H5DMR3_9BACT</name>
<keyword evidence="3" id="KW-1185">Reference proteome</keyword>
<evidence type="ECO:0000313" key="3">
    <source>
        <dbReference type="Proteomes" id="UP000220251"/>
    </source>
</evidence>
<proteinExistence type="predicted"/>
<dbReference type="Proteomes" id="UP000220251">
    <property type="component" value="Unassembled WGS sequence"/>
</dbReference>
<dbReference type="AlphaFoldDB" id="A0A0H5DMR3"/>
<accession>A0A0H5DMR3</accession>
<sequence>MSSFSTLLPSLPKEYDLGNNIILNVHDTGLLALKYQDPHREQGLKKLVDYTQKLQTIIPHLLAESNPRMKMIGNPFWIKKPVNKGGIPTIFLRGNPNRINKKTHGEMAQLHVKTATGRHLFEAGYIDKRGTFPPLRVLPQTLHKTAERIKEVGLDTLYRQFKQEEREALRAEKEASAPLSPREINDEVNGNETDREEIDTKAKTVWQAVKDIFKAIAAFFVFVCTFGQVKLFAESPPLVDQEMPLIQLTLKNRVRKENESPDTSASSEEEDRGTLVIRELGDPSEELKILLGTSSTEKSPLVGGLTGV</sequence>
<protein>
    <submittedName>
        <fullName evidence="2">Uncharacterized protein</fullName>
    </submittedName>
</protein>
<feature type="region of interest" description="Disordered" evidence="1">
    <location>
        <begin position="254"/>
        <end position="275"/>
    </location>
</feature>
<evidence type="ECO:0000313" key="2">
    <source>
        <dbReference type="EMBL" id="CRX37436.1"/>
    </source>
</evidence>
<reference evidence="3" key="1">
    <citation type="submission" date="2015-06" db="EMBL/GenBank/DDBJ databases">
        <authorList>
            <person name="Bertelli C."/>
        </authorList>
    </citation>
    <scope>NUCLEOTIDE SEQUENCE [LARGE SCALE GENOMIC DNA]</scope>
    <source>
        <strain evidence="3">CRIB-30</strain>
    </source>
</reference>
<organism evidence="2 3">
    <name type="scientific">Estrella lausannensis</name>
    <dbReference type="NCBI Taxonomy" id="483423"/>
    <lineage>
        <taxon>Bacteria</taxon>
        <taxon>Pseudomonadati</taxon>
        <taxon>Chlamydiota</taxon>
        <taxon>Chlamydiia</taxon>
        <taxon>Parachlamydiales</taxon>
        <taxon>Candidatus Criblamydiaceae</taxon>
        <taxon>Estrella</taxon>
    </lineage>
</organism>
<feature type="region of interest" description="Disordered" evidence="1">
    <location>
        <begin position="169"/>
        <end position="197"/>
    </location>
</feature>
<gene>
    <name evidence="2" type="ORF">ELAC_0073</name>
</gene>
<dbReference type="RefSeq" id="WP_098037291.1">
    <property type="nucleotide sequence ID" value="NZ_CWGJ01000001.1"/>
</dbReference>
<evidence type="ECO:0000256" key="1">
    <source>
        <dbReference type="SAM" id="MobiDB-lite"/>
    </source>
</evidence>